<gene>
    <name evidence="1" type="ORF">CEXT_677061</name>
</gene>
<protein>
    <submittedName>
        <fullName evidence="1">Uncharacterized protein</fullName>
    </submittedName>
</protein>
<comment type="caution">
    <text evidence="1">The sequence shown here is derived from an EMBL/GenBank/DDBJ whole genome shotgun (WGS) entry which is preliminary data.</text>
</comment>
<proteinExistence type="predicted"/>
<reference evidence="1 2" key="1">
    <citation type="submission" date="2021-06" db="EMBL/GenBank/DDBJ databases">
        <title>Caerostris extrusa draft genome.</title>
        <authorList>
            <person name="Kono N."/>
            <person name="Arakawa K."/>
        </authorList>
    </citation>
    <scope>NUCLEOTIDE SEQUENCE [LARGE SCALE GENOMIC DNA]</scope>
</reference>
<accession>A0AAV4NJV5</accession>
<keyword evidence="2" id="KW-1185">Reference proteome</keyword>
<sequence>MSMDPFFFLRFFGTPHHIIDQHLICSPVFPSYNSKKLFPYPLIGDQMDYLSCKNPMSSALAFFADMEF</sequence>
<dbReference type="EMBL" id="BPLR01003444">
    <property type="protein sequence ID" value="GIX84634.1"/>
    <property type="molecule type" value="Genomic_DNA"/>
</dbReference>
<evidence type="ECO:0000313" key="2">
    <source>
        <dbReference type="Proteomes" id="UP001054945"/>
    </source>
</evidence>
<dbReference type="AlphaFoldDB" id="A0AAV4NJV5"/>
<organism evidence="1 2">
    <name type="scientific">Caerostris extrusa</name>
    <name type="common">Bark spider</name>
    <name type="synonym">Caerostris bankana</name>
    <dbReference type="NCBI Taxonomy" id="172846"/>
    <lineage>
        <taxon>Eukaryota</taxon>
        <taxon>Metazoa</taxon>
        <taxon>Ecdysozoa</taxon>
        <taxon>Arthropoda</taxon>
        <taxon>Chelicerata</taxon>
        <taxon>Arachnida</taxon>
        <taxon>Araneae</taxon>
        <taxon>Araneomorphae</taxon>
        <taxon>Entelegynae</taxon>
        <taxon>Araneoidea</taxon>
        <taxon>Araneidae</taxon>
        <taxon>Caerostris</taxon>
    </lineage>
</organism>
<name>A0AAV4NJV5_CAEEX</name>
<evidence type="ECO:0000313" key="1">
    <source>
        <dbReference type="EMBL" id="GIX84634.1"/>
    </source>
</evidence>
<dbReference type="Proteomes" id="UP001054945">
    <property type="component" value="Unassembled WGS sequence"/>
</dbReference>